<dbReference type="Proteomes" id="UP001150062">
    <property type="component" value="Unassembled WGS sequence"/>
</dbReference>
<feature type="chain" id="PRO_5047009653" evidence="1">
    <location>
        <begin position="20"/>
        <end position="743"/>
    </location>
</feature>
<name>A0ABQ8Z1P8_9EUKA</name>
<gene>
    <name evidence="2" type="ORF">M0813_15549</name>
</gene>
<protein>
    <submittedName>
        <fullName evidence="2">Uncharacterized protein</fullName>
    </submittedName>
</protein>
<organism evidence="2 3">
    <name type="scientific">Anaeramoeba flamelloides</name>
    <dbReference type="NCBI Taxonomy" id="1746091"/>
    <lineage>
        <taxon>Eukaryota</taxon>
        <taxon>Metamonada</taxon>
        <taxon>Anaeramoebidae</taxon>
        <taxon>Anaeramoeba</taxon>
    </lineage>
</organism>
<evidence type="ECO:0000313" key="3">
    <source>
        <dbReference type="Proteomes" id="UP001150062"/>
    </source>
</evidence>
<comment type="caution">
    <text evidence="2">The sequence shown here is derived from an EMBL/GenBank/DDBJ whole genome shotgun (WGS) entry which is preliminary data.</text>
</comment>
<dbReference type="EMBL" id="JAOAOG010000073">
    <property type="protein sequence ID" value="KAJ6250736.1"/>
    <property type="molecule type" value="Genomic_DNA"/>
</dbReference>
<evidence type="ECO:0000313" key="2">
    <source>
        <dbReference type="EMBL" id="KAJ6250736.1"/>
    </source>
</evidence>
<reference evidence="2" key="1">
    <citation type="submission" date="2022-08" db="EMBL/GenBank/DDBJ databases">
        <title>Novel sulfate-reducing endosymbionts in the free-living metamonad Anaeramoeba.</title>
        <authorList>
            <person name="Jerlstrom-Hultqvist J."/>
            <person name="Cepicka I."/>
            <person name="Gallot-Lavallee L."/>
            <person name="Salas-Leiva D."/>
            <person name="Curtis B.A."/>
            <person name="Zahonova K."/>
            <person name="Pipaliya S."/>
            <person name="Dacks J."/>
            <person name="Roger A.J."/>
        </authorList>
    </citation>
    <scope>NUCLEOTIDE SEQUENCE</scope>
    <source>
        <strain evidence="2">Schooner1</strain>
    </source>
</reference>
<evidence type="ECO:0000256" key="1">
    <source>
        <dbReference type="SAM" id="SignalP"/>
    </source>
</evidence>
<feature type="signal peptide" evidence="1">
    <location>
        <begin position="1"/>
        <end position="19"/>
    </location>
</feature>
<keyword evidence="1" id="KW-0732">Signal</keyword>
<proteinExistence type="predicted"/>
<accession>A0ABQ8Z1P8</accession>
<sequence>MKKLYYFFLVLLLVLCISCDRFDDNAMFKYTFQESEGTTVADQIGSLDLTMPDTDNCDWLWETAESSGVSCSGSVTQLSSEPIGDSLCAWTCGCDLTCSNNHDIQGSFELWWYKPADTPGEDYFVFGVDNTFQGYQNDDLIQLRYVQEDSKLYFLYLSNTGTEQYSDDYIEIDHADIIAEGLKHIVINVQKVGTTVSLEVFLNGTSIATGSETNDRTILDINNDMDFRQHMYAKIEGKGKYYLAAIHSEILTQEQVTDNYLAGLPKSRIKLAKVTDLTINSGTDDTQLVTIGNLYSLTEEKNAYSAPGDIDITLINNMDARIARLWDLDDSDEITTPIDGDLDIVGTPSTYKLKIKTITDLTKTQTFSLRFNDIGSNLPIYPSDSITVSVNIIDNVDDNPSVDPLDDITMNDCDSNKLIIITAEDGDTIIDELQVTTAPSGGVLKQYDYNSGSPQPGIDIAENDFISFRDYKTWKLYYVPDTVSALANMDFTFGTTAKNNQDSTESITNIKVKNSFQVNDQTITMECGEKQTLSLDATSENENYKIQIVEKPISGNLYKKDDDVALENDDYLDANTNEIDYEGPTDTIDDQTFKWKMVEETNSKESTEGSYTIHLLDIPTLTTPGETFETEGAKISCEGTTVIANIAKGETLLIGIYSKFGLVSLDSTATEGITFVTGSSTDNYAIEFYCQTIDDADANECDAILDTLGYTPVTSGLDYVQITAQLTEDPDIMDQKEISVQNN</sequence>
<keyword evidence="3" id="KW-1185">Reference proteome</keyword>